<comment type="caution">
    <text evidence="2">The sequence shown here is derived from an EMBL/GenBank/DDBJ whole genome shotgun (WGS) entry which is preliminary data.</text>
</comment>
<sequence length="74" mass="8558">MPYRVAVIVRTKNRPLFLARVLESLQRQSFQAFRLYVVNDGGDPDEVFRVMSMYGPRDEDRVVQTDIPQSVGRA</sequence>
<dbReference type="InterPro" id="IPR029044">
    <property type="entry name" value="Nucleotide-diphossugar_trans"/>
</dbReference>
<evidence type="ECO:0000313" key="2">
    <source>
        <dbReference type="EMBL" id="MCX5616347.1"/>
    </source>
</evidence>
<dbReference type="Proteomes" id="UP001165633">
    <property type="component" value="Unassembled WGS sequence"/>
</dbReference>
<feature type="domain" description="Glycosyltransferase 2-like" evidence="1">
    <location>
        <begin position="7"/>
        <end position="54"/>
    </location>
</feature>
<dbReference type="EMBL" id="JANIDV010000002">
    <property type="protein sequence ID" value="MCX5616347.1"/>
    <property type="molecule type" value="Genomic_DNA"/>
</dbReference>
<accession>A0ABT3WB78</accession>
<dbReference type="SUPFAM" id="SSF53448">
    <property type="entry name" value="Nucleotide-diphospho-sugar transferases"/>
    <property type="match status" value="1"/>
</dbReference>
<reference evidence="2" key="1">
    <citation type="submission" date="2022-07" db="EMBL/GenBank/DDBJ databases">
        <title>Bombella genomes.</title>
        <authorList>
            <person name="Harer L."/>
            <person name="Styblova S."/>
            <person name="Ehrmann M."/>
        </authorList>
    </citation>
    <scope>NUCLEOTIDE SEQUENCE</scope>
    <source>
        <strain evidence="2">TMW 2.2559</strain>
    </source>
</reference>
<evidence type="ECO:0000313" key="3">
    <source>
        <dbReference type="Proteomes" id="UP001165633"/>
    </source>
</evidence>
<organism evidence="2 3">
    <name type="scientific">Bombella dulcis</name>
    <dbReference type="NCBI Taxonomy" id="2967339"/>
    <lineage>
        <taxon>Bacteria</taxon>
        <taxon>Pseudomonadati</taxon>
        <taxon>Pseudomonadota</taxon>
        <taxon>Alphaproteobacteria</taxon>
        <taxon>Acetobacterales</taxon>
        <taxon>Acetobacteraceae</taxon>
        <taxon>Bombella</taxon>
    </lineage>
</organism>
<dbReference type="Gene3D" id="3.90.550.10">
    <property type="entry name" value="Spore Coat Polysaccharide Biosynthesis Protein SpsA, Chain A"/>
    <property type="match status" value="1"/>
</dbReference>
<dbReference type="Pfam" id="PF00535">
    <property type="entry name" value="Glycos_transf_2"/>
    <property type="match status" value="1"/>
</dbReference>
<dbReference type="CDD" id="cd00761">
    <property type="entry name" value="Glyco_tranf_GTA_type"/>
    <property type="match status" value="1"/>
</dbReference>
<dbReference type="RefSeq" id="WP_266127329.1">
    <property type="nucleotide sequence ID" value="NZ_JANIDV010000002.1"/>
</dbReference>
<name>A0ABT3WB78_9PROT</name>
<proteinExistence type="predicted"/>
<gene>
    <name evidence="2" type="ORF">NQF87_05080</name>
</gene>
<evidence type="ECO:0000259" key="1">
    <source>
        <dbReference type="Pfam" id="PF00535"/>
    </source>
</evidence>
<keyword evidence="3" id="KW-1185">Reference proteome</keyword>
<dbReference type="InterPro" id="IPR001173">
    <property type="entry name" value="Glyco_trans_2-like"/>
</dbReference>
<protein>
    <submittedName>
        <fullName evidence="2">Glycosyltransferase</fullName>
    </submittedName>
</protein>